<proteinExistence type="predicted"/>
<organism evidence="2 3">
    <name type="scientific">Kordiimonas lacus</name>
    <dbReference type="NCBI Taxonomy" id="637679"/>
    <lineage>
        <taxon>Bacteria</taxon>
        <taxon>Pseudomonadati</taxon>
        <taxon>Pseudomonadota</taxon>
        <taxon>Alphaproteobacteria</taxon>
        <taxon>Kordiimonadales</taxon>
        <taxon>Kordiimonadaceae</taxon>
        <taxon>Kordiimonas</taxon>
    </lineage>
</organism>
<dbReference type="Proteomes" id="UP000183685">
    <property type="component" value="Unassembled WGS sequence"/>
</dbReference>
<evidence type="ECO:0000313" key="2">
    <source>
        <dbReference type="EMBL" id="SDE09680.1"/>
    </source>
</evidence>
<evidence type="ECO:0000256" key="1">
    <source>
        <dbReference type="SAM" id="MobiDB-lite"/>
    </source>
</evidence>
<gene>
    <name evidence="2" type="ORF">SAMN04488071_2083</name>
</gene>
<dbReference type="EMBL" id="FNAK01000004">
    <property type="protein sequence ID" value="SDE09680.1"/>
    <property type="molecule type" value="Genomic_DNA"/>
</dbReference>
<keyword evidence="3" id="KW-1185">Reference proteome</keyword>
<sequence length="379" mass="40752">MTDFVEIIQLKLLHSFYVGGSTADFDIKPLAATQQALANLRLLVRQDGGILRLFAEAKDGKPLVDLADLTSLSFGLSLRNRAFLTFTDLPEHKPAHRATYDAGQQADRLWLGRLPSYAFANAVGQSTLASQAIYNFFGSVPVVIKTAQPHTHVTVDLKRPDGTSARQKSYLALPGATDDTKNNGWITDALPVEDLPPGLYTLSSDIAGQDDIPILLQDELQYRHFRTVWITLAPGALLDGDGKLKPTTSFTAQFSPVEKVWRYHVNVGAKRKDKDFKISHTPTGADTQITFGDPAEDTTGGKRLLTFQSTAPVSFREKPRKAIQLIEKADQGAPAQPPGNGGGGGGGGGGSPPAQDKTIIGNLPSPSPADVNAEVYVQV</sequence>
<dbReference type="RefSeq" id="WP_068303998.1">
    <property type="nucleotide sequence ID" value="NZ_FNAK01000004.1"/>
</dbReference>
<dbReference type="STRING" id="637679.GCA_001550055_01774"/>
<reference evidence="2 3" key="1">
    <citation type="submission" date="2016-10" db="EMBL/GenBank/DDBJ databases">
        <authorList>
            <person name="de Groot N.N."/>
        </authorList>
    </citation>
    <scope>NUCLEOTIDE SEQUENCE [LARGE SCALE GENOMIC DNA]</scope>
    <source>
        <strain evidence="2 3">CGMCC 1.9109</strain>
    </source>
</reference>
<dbReference type="AlphaFoldDB" id="A0A1G7A4H8"/>
<feature type="region of interest" description="Disordered" evidence="1">
    <location>
        <begin position="329"/>
        <end position="374"/>
    </location>
</feature>
<accession>A0A1G7A4H8</accession>
<protein>
    <submittedName>
        <fullName evidence="2">Uncharacterized protein</fullName>
    </submittedName>
</protein>
<name>A0A1G7A4H8_9PROT</name>
<feature type="compositionally biased region" description="Gly residues" evidence="1">
    <location>
        <begin position="339"/>
        <end position="351"/>
    </location>
</feature>
<evidence type="ECO:0000313" key="3">
    <source>
        <dbReference type="Proteomes" id="UP000183685"/>
    </source>
</evidence>